<dbReference type="SUPFAM" id="SSF51905">
    <property type="entry name" value="FAD/NAD(P)-binding domain"/>
    <property type="match status" value="2"/>
</dbReference>
<dbReference type="RefSeq" id="WP_116236256.1">
    <property type="nucleotide sequence ID" value="NZ_QRDP01000004.1"/>
</dbReference>
<dbReference type="Gene3D" id="3.50.50.60">
    <property type="entry name" value="FAD/NAD(P)-binding domain"/>
    <property type="match status" value="2"/>
</dbReference>
<organism evidence="8 9">
    <name type="scientific">Parasphingopyxis lamellibrachiae</name>
    <dbReference type="NCBI Taxonomy" id="680125"/>
    <lineage>
        <taxon>Bacteria</taxon>
        <taxon>Pseudomonadati</taxon>
        <taxon>Pseudomonadota</taxon>
        <taxon>Alphaproteobacteria</taxon>
        <taxon>Sphingomonadales</taxon>
        <taxon>Sphingomonadaceae</taxon>
        <taxon>Parasphingopyxis</taxon>
    </lineage>
</organism>
<reference evidence="8 9" key="1">
    <citation type="submission" date="2018-07" db="EMBL/GenBank/DDBJ databases">
        <title>Genomic Encyclopedia of Type Strains, Phase IV (KMG-IV): sequencing the most valuable type-strain genomes for metagenomic binning, comparative biology and taxonomic classification.</title>
        <authorList>
            <person name="Goeker M."/>
        </authorList>
    </citation>
    <scope>NUCLEOTIDE SEQUENCE [LARGE SCALE GENOMIC DNA]</scope>
    <source>
        <strain evidence="8 9">DSM 26725</strain>
    </source>
</reference>
<dbReference type="Proteomes" id="UP000256310">
    <property type="component" value="Unassembled WGS sequence"/>
</dbReference>
<proteinExistence type="inferred from homology"/>
<dbReference type="EMBL" id="QRDP01000004">
    <property type="protein sequence ID" value="RED16906.1"/>
    <property type="molecule type" value="Genomic_DNA"/>
</dbReference>
<evidence type="ECO:0000256" key="4">
    <source>
        <dbReference type="ARBA" id="ARBA00022827"/>
    </source>
</evidence>
<dbReference type="GO" id="GO:0004497">
    <property type="term" value="F:monooxygenase activity"/>
    <property type="evidence" value="ECO:0007669"/>
    <property type="project" value="UniProtKB-KW"/>
</dbReference>
<dbReference type="InterPro" id="IPR036188">
    <property type="entry name" value="FAD/NAD-bd_sf"/>
</dbReference>
<dbReference type="AlphaFoldDB" id="A0A3D9FIJ3"/>
<evidence type="ECO:0000256" key="1">
    <source>
        <dbReference type="ARBA" id="ARBA00001974"/>
    </source>
</evidence>
<keyword evidence="5" id="KW-0521">NADP</keyword>
<evidence type="ECO:0000313" key="9">
    <source>
        <dbReference type="Proteomes" id="UP000256310"/>
    </source>
</evidence>
<comment type="similarity">
    <text evidence="2">Belongs to the FAD-binding monooxygenase family.</text>
</comment>
<protein>
    <submittedName>
        <fullName evidence="8">Cyclohexanone monooxygenase</fullName>
    </submittedName>
</protein>
<comment type="cofactor">
    <cofactor evidence="1">
        <name>FAD</name>
        <dbReference type="ChEBI" id="CHEBI:57692"/>
    </cofactor>
</comment>
<evidence type="ECO:0000256" key="5">
    <source>
        <dbReference type="ARBA" id="ARBA00022857"/>
    </source>
</evidence>
<keyword evidence="4" id="KW-0274">FAD</keyword>
<dbReference type="PANTHER" id="PTHR43098">
    <property type="entry name" value="L-ORNITHINE N(5)-MONOOXYGENASE-RELATED"/>
    <property type="match status" value="1"/>
</dbReference>
<keyword evidence="7 8" id="KW-0503">Monooxygenase</keyword>
<evidence type="ECO:0000256" key="2">
    <source>
        <dbReference type="ARBA" id="ARBA00010139"/>
    </source>
</evidence>
<comment type="caution">
    <text evidence="8">The sequence shown here is derived from an EMBL/GenBank/DDBJ whole genome shotgun (WGS) entry which is preliminary data.</text>
</comment>
<name>A0A3D9FIJ3_9SPHN</name>
<sequence>MSAKHMDVVIVGAGFSGLYLLHKLRELGLSSRVFEAGGDVGGTWYWNRYPGARCDIESMEYSYSWSEELEQEWNWSERYSTQPEILAYINHVADRFDLRRDIRFDTRVAAASYDEASNLWTVELDSGESVSARHVVMATGCLSSPNLPDIPGMADFEGPTYQTGLWPHEGVDFTGQKVGVIGTGSSAIQSIPVIAEQAAELVVMQRTPNFVVPAHNRPLGADEIAETKAGYPALREQARDEAAGFLGSTVTIEAMALDTPEAERTAEFERRWNYGGLRFMASYPDIGMVMEANDTAAEFIRSKIRERVDDPETAELLCPKTYPAGAKRLCVDTGYFEIYNRDHVHLVDLKSTPIERITAKGVRTSTREYAFDAIVYATGFDAMTGTLDKIAITGRGGRRLKAKWRDGPETYLGLMSEGFPNLFLVTGPQSPSVISNMIVSIEQHVEWIAACIGDVGDGWIEPTREAEKSWVDHTNFMAGLTVYPYADSWYMGANIPGKPRIFMAYLGGVPGYRAICEDSRAKGYAGFTVSGETGGESVDYLSHLDLPEEILALAAA</sequence>
<dbReference type="PANTHER" id="PTHR43098:SF3">
    <property type="entry name" value="L-ORNITHINE N(5)-MONOOXYGENASE-RELATED"/>
    <property type="match status" value="1"/>
</dbReference>
<dbReference type="OrthoDB" id="312624at2"/>
<dbReference type="Pfam" id="PF13738">
    <property type="entry name" value="Pyr_redox_3"/>
    <property type="match status" value="1"/>
</dbReference>
<gene>
    <name evidence="8" type="ORF">DFR46_1940</name>
</gene>
<keyword evidence="3" id="KW-0285">Flavoprotein</keyword>
<evidence type="ECO:0000256" key="7">
    <source>
        <dbReference type="ARBA" id="ARBA00023033"/>
    </source>
</evidence>
<evidence type="ECO:0000256" key="3">
    <source>
        <dbReference type="ARBA" id="ARBA00022630"/>
    </source>
</evidence>
<accession>A0A3D9FIJ3</accession>
<dbReference type="InterPro" id="IPR050775">
    <property type="entry name" value="FAD-binding_Monooxygenases"/>
</dbReference>
<keyword evidence="6" id="KW-0560">Oxidoreductase</keyword>
<dbReference type="PRINTS" id="PR00411">
    <property type="entry name" value="PNDRDTASEI"/>
</dbReference>
<evidence type="ECO:0000256" key="6">
    <source>
        <dbReference type="ARBA" id="ARBA00023002"/>
    </source>
</evidence>
<keyword evidence="9" id="KW-1185">Reference proteome</keyword>
<evidence type="ECO:0000313" key="8">
    <source>
        <dbReference type="EMBL" id="RED16906.1"/>
    </source>
</evidence>